<dbReference type="AlphaFoldDB" id="A0A1V8RNE0"/>
<dbReference type="GO" id="GO:0000160">
    <property type="term" value="P:phosphorelay signal transduction system"/>
    <property type="evidence" value="ECO:0007669"/>
    <property type="project" value="InterPro"/>
</dbReference>
<dbReference type="PROSITE" id="PS50043">
    <property type="entry name" value="HTH_LUXR_2"/>
    <property type="match status" value="1"/>
</dbReference>
<dbReference type="Pfam" id="PF00196">
    <property type="entry name" value="GerE"/>
    <property type="match status" value="1"/>
</dbReference>
<dbReference type="PANTHER" id="PTHR43214">
    <property type="entry name" value="TWO-COMPONENT RESPONSE REGULATOR"/>
    <property type="match status" value="1"/>
</dbReference>
<evidence type="ECO:0000256" key="2">
    <source>
        <dbReference type="ARBA" id="ARBA00023125"/>
    </source>
</evidence>
<name>A0A1V8RNE0_9HYPH</name>
<accession>A0A1V8RNE0</accession>
<feature type="domain" description="Response regulatory" evidence="5">
    <location>
        <begin position="3"/>
        <end position="120"/>
    </location>
</feature>
<evidence type="ECO:0000256" key="3">
    <source>
        <dbReference type="PROSITE-ProRule" id="PRU00169"/>
    </source>
</evidence>
<keyword evidence="1 3" id="KW-0597">Phosphoprotein</keyword>
<dbReference type="InterPro" id="IPR039420">
    <property type="entry name" value="WalR-like"/>
</dbReference>
<dbReference type="SMART" id="SM00421">
    <property type="entry name" value="HTH_LUXR"/>
    <property type="match status" value="1"/>
</dbReference>
<evidence type="ECO:0000259" key="5">
    <source>
        <dbReference type="PROSITE" id="PS50110"/>
    </source>
</evidence>
<sequence>MTRVLIVDDHPIVLQGCRRVLQDAGVCEVVEAGDAISGYRLFRRARPDVIIVDLSLQGNRLSGLDLIHRMRVHDPRVPILVLSMYSDPYIVSRSLDTGATGYVLKEAGPRDFLDAFQTVRCGKPYLNHDIAIQVAMLGSRRSEGALAELSPRELQTLTLLAEGKPYREIASDLNISYKTVANSCSQLKVKLGARNLPELIRIAVQQLATDSQALLKPKRTP</sequence>
<feature type="domain" description="HTH luxR-type" evidence="4">
    <location>
        <begin position="142"/>
        <end position="207"/>
    </location>
</feature>
<feature type="modified residue" description="4-aspartylphosphate" evidence="3">
    <location>
        <position position="53"/>
    </location>
</feature>
<reference evidence="6 7" key="1">
    <citation type="journal article" date="2016" name="Int. J. Syst. Evol. Microbiol.">
        <title>Pseudaminobacter manganicus sp. nov., isolated from sludge of a manganese mine.</title>
        <authorList>
            <person name="Li J."/>
            <person name="Huang J."/>
            <person name="Liao S."/>
            <person name="Wang G."/>
        </authorList>
    </citation>
    <scope>NUCLEOTIDE SEQUENCE [LARGE SCALE GENOMIC DNA]</scope>
    <source>
        <strain evidence="6 7">JH-7</strain>
    </source>
</reference>
<keyword evidence="7" id="KW-1185">Reference proteome</keyword>
<dbReference type="CDD" id="cd17535">
    <property type="entry name" value="REC_NarL-like"/>
    <property type="match status" value="1"/>
</dbReference>
<dbReference type="InterPro" id="IPR011006">
    <property type="entry name" value="CheY-like_superfamily"/>
</dbReference>
<dbReference type="CDD" id="cd06170">
    <property type="entry name" value="LuxR_C_like"/>
    <property type="match status" value="1"/>
</dbReference>
<dbReference type="SUPFAM" id="SSF46894">
    <property type="entry name" value="C-terminal effector domain of the bipartite response regulators"/>
    <property type="match status" value="1"/>
</dbReference>
<dbReference type="EMBL" id="MDET01000030">
    <property type="protein sequence ID" value="OQM74469.1"/>
    <property type="molecule type" value="Genomic_DNA"/>
</dbReference>
<evidence type="ECO:0000313" key="6">
    <source>
        <dbReference type="EMBL" id="OQM74469.1"/>
    </source>
</evidence>
<gene>
    <name evidence="6" type="ORF">BFN67_21935</name>
</gene>
<dbReference type="GO" id="GO:0003677">
    <property type="term" value="F:DNA binding"/>
    <property type="evidence" value="ECO:0007669"/>
    <property type="project" value="UniProtKB-KW"/>
</dbReference>
<dbReference type="OrthoDB" id="3678174at2"/>
<dbReference type="InterPro" id="IPR000792">
    <property type="entry name" value="Tscrpt_reg_LuxR_C"/>
</dbReference>
<evidence type="ECO:0000256" key="1">
    <source>
        <dbReference type="ARBA" id="ARBA00022553"/>
    </source>
</evidence>
<dbReference type="PROSITE" id="PS50110">
    <property type="entry name" value="RESPONSE_REGULATORY"/>
    <property type="match status" value="1"/>
</dbReference>
<dbReference type="Gene3D" id="3.40.50.2300">
    <property type="match status" value="1"/>
</dbReference>
<dbReference type="GO" id="GO:0006355">
    <property type="term" value="P:regulation of DNA-templated transcription"/>
    <property type="evidence" value="ECO:0007669"/>
    <property type="project" value="InterPro"/>
</dbReference>
<dbReference type="SMART" id="SM00448">
    <property type="entry name" value="REC"/>
    <property type="match status" value="1"/>
</dbReference>
<organism evidence="6 7">
    <name type="scientific">Manganibacter manganicus</name>
    <dbReference type="NCBI Taxonomy" id="1873176"/>
    <lineage>
        <taxon>Bacteria</taxon>
        <taxon>Pseudomonadati</taxon>
        <taxon>Pseudomonadota</taxon>
        <taxon>Alphaproteobacteria</taxon>
        <taxon>Hyphomicrobiales</taxon>
        <taxon>Phyllobacteriaceae</taxon>
        <taxon>Manganibacter</taxon>
    </lineage>
</organism>
<dbReference type="Proteomes" id="UP000191905">
    <property type="component" value="Unassembled WGS sequence"/>
</dbReference>
<dbReference type="RefSeq" id="WP_080920747.1">
    <property type="nucleotide sequence ID" value="NZ_MDET01000030.1"/>
</dbReference>
<dbReference type="PRINTS" id="PR00038">
    <property type="entry name" value="HTHLUXR"/>
</dbReference>
<protein>
    <submittedName>
        <fullName evidence="6">DNA-binding response regulator</fullName>
    </submittedName>
</protein>
<keyword evidence="2 6" id="KW-0238">DNA-binding</keyword>
<dbReference type="Gene3D" id="1.10.10.10">
    <property type="entry name" value="Winged helix-like DNA-binding domain superfamily/Winged helix DNA-binding domain"/>
    <property type="match status" value="1"/>
</dbReference>
<dbReference type="SUPFAM" id="SSF52172">
    <property type="entry name" value="CheY-like"/>
    <property type="match status" value="1"/>
</dbReference>
<evidence type="ECO:0000313" key="7">
    <source>
        <dbReference type="Proteomes" id="UP000191905"/>
    </source>
</evidence>
<dbReference type="InterPro" id="IPR058245">
    <property type="entry name" value="NreC/VraR/RcsB-like_REC"/>
</dbReference>
<proteinExistence type="predicted"/>
<dbReference type="Pfam" id="PF00072">
    <property type="entry name" value="Response_reg"/>
    <property type="match status" value="1"/>
</dbReference>
<evidence type="ECO:0000259" key="4">
    <source>
        <dbReference type="PROSITE" id="PS50043"/>
    </source>
</evidence>
<comment type="caution">
    <text evidence="6">The sequence shown here is derived from an EMBL/GenBank/DDBJ whole genome shotgun (WGS) entry which is preliminary data.</text>
</comment>
<dbReference type="PANTHER" id="PTHR43214:SF43">
    <property type="entry name" value="TWO-COMPONENT RESPONSE REGULATOR"/>
    <property type="match status" value="1"/>
</dbReference>
<dbReference type="STRING" id="1873176.BFN67_21935"/>
<dbReference type="InterPro" id="IPR036388">
    <property type="entry name" value="WH-like_DNA-bd_sf"/>
</dbReference>
<dbReference type="InterPro" id="IPR016032">
    <property type="entry name" value="Sig_transdc_resp-reg_C-effctor"/>
</dbReference>
<dbReference type="InterPro" id="IPR001789">
    <property type="entry name" value="Sig_transdc_resp-reg_receiver"/>
</dbReference>